<gene>
    <name evidence="5" type="primary">LOC136079249</name>
</gene>
<keyword evidence="2" id="KW-0479">Metal-binding</keyword>
<dbReference type="GeneID" id="136079249"/>
<organism evidence="4 5">
    <name type="scientific">Hydra vulgaris</name>
    <name type="common">Hydra</name>
    <name type="synonym">Hydra attenuata</name>
    <dbReference type="NCBI Taxonomy" id="6087"/>
    <lineage>
        <taxon>Eukaryota</taxon>
        <taxon>Metazoa</taxon>
        <taxon>Cnidaria</taxon>
        <taxon>Hydrozoa</taxon>
        <taxon>Hydroidolina</taxon>
        <taxon>Anthoathecata</taxon>
        <taxon>Aplanulata</taxon>
        <taxon>Hydridae</taxon>
        <taxon>Hydra</taxon>
    </lineage>
</organism>
<feature type="domain" description="DDE Tnp4" evidence="3">
    <location>
        <begin position="62"/>
        <end position="126"/>
    </location>
</feature>
<accession>A0ABM4BPJ5</accession>
<dbReference type="Pfam" id="PF13359">
    <property type="entry name" value="DDE_Tnp_4"/>
    <property type="match status" value="1"/>
</dbReference>
<dbReference type="RefSeq" id="XP_065651047.1">
    <property type="nucleotide sequence ID" value="XM_065794975.1"/>
</dbReference>
<comment type="cofactor">
    <cofactor evidence="1">
        <name>a divalent metal cation</name>
        <dbReference type="ChEBI" id="CHEBI:60240"/>
    </cofactor>
</comment>
<reference evidence="5" key="1">
    <citation type="submission" date="2025-08" db="UniProtKB">
        <authorList>
            <consortium name="RefSeq"/>
        </authorList>
    </citation>
    <scope>IDENTIFICATION</scope>
</reference>
<evidence type="ECO:0000259" key="3">
    <source>
        <dbReference type="Pfam" id="PF13359"/>
    </source>
</evidence>
<dbReference type="InterPro" id="IPR027806">
    <property type="entry name" value="HARBI1_dom"/>
</dbReference>
<protein>
    <submittedName>
        <fullName evidence="5">Uncharacterized protein LOC136079249</fullName>
    </submittedName>
</protein>
<keyword evidence="4" id="KW-1185">Reference proteome</keyword>
<evidence type="ECO:0000256" key="1">
    <source>
        <dbReference type="ARBA" id="ARBA00001968"/>
    </source>
</evidence>
<evidence type="ECO:0000313" key="4">
    <source>
        <dbReference type="Proteomes" id="UP001652625"/>
    </source>
</evidence>
<evidence type="ECO:0000313" key="5">
    <source>
        <dbReference type="RefSeq" id="XP_065651047.1"/>
    </source>
</evidence>
<sequence length="132" mass="14833">MTANVFGIHQCTVSKTVNVVCDAINNIVGPTYLHLHKNKEDVIKLASQFEVKFGMIQVFGCIDGTHVQLKRPIKNAQNYFCYKQYFSLNVQAVCDSKGYFIDVECKWSGSAHDAKIFTNSTINKKLIEGILP</sequence>
<name>A0ABM4BPJ5_HYDVU</name>
<evidence type="ECO:0000256" key="2">
    <source>
        <dbReference type="ARBA" id="ARBA00022723"/>
    </source>
</evidence>
<dbReference type="Proteomes" id="UP001652625">
    <property type="component" value="Chromosome 04"/>
</dbReference>
<proteinExistence type="predicted"/>